<dbReference type="SMART" id="SM00479">
    <property type="entry name" value="EXOIII"/>
    <property type="match status" value="1"/>
</dbReference>
<dbReference type="CDD" id="cd06127">
    <property type="entry name" value="DEDDh"/>
    <property type="match status" value="1"/>
</dbReference>
<feature type="compositionally biased region" description="Low complexity" evidence="8">
    <location>
        <begin position="541"/>
        <end position="551"/>
    </location>
</feature>
<dbReference type="InterPro" id="IPR006054">
    <property type="entry name" value="DnaQ"/>
</dbReference>
<dbReference type="GO" id="GO:0006260">
    <property type="term" value="P:DNA replication"/>
    <property type="evidence" value="ECO:0007669"/>
    <property type="project" value="InterPro"/>
</dbReference>
<evidence type="ECO:0000256" key="4">
    <source>
        <dbReference type="ARBA" id="ARBA00022806"/>
    </source>
</evidence>
<dbReference type="GO" id="GO:0003678">
    <property type="term" value="F:DNA helicase activity"/>
    <property type="evidence" value="ECO:0007669"/>
    <property type="project" value="TreeGrafter"/>
</dbReference>
<dbReference type="SUPFAM" id="SSF50249">
    <property type="entry name" value="Nucleic acid-binding proteins"/>
    <property type="match status" value="1"/>
</dbReference>
<dbReference type="InterPro" id="IPR013520">
    <property type="entry name" value="Ribonucl_H"/>
</dbReference>
<dbReference type="GO" id="GO:0016787">
    <property type="term" value="F:hydrolase activity"/>
    <property type="evidence" value="ECO:0007669"/>
    <property type="project" value="UniProtKB-KW"/>
</dbReference>
<dbReference type="InterPro" id="IPR012340">
    <property type="entry name" value="NA-bd_OB-fold"/>
</dbReference>
<organism evidence="11">
    <name type="scientific">Micromonas pusilla</name>
    <name type="common">Picoplanktonic green alga</name>
    <name type="synonym">Chromulina pusilla</name>
    <dbReference type="NCBI Taxonomy" id="38833"/>
    <lineage>
        <taxon>Eukaryota</taxon>
        <taxon>Viridiplantae</taxon>
        <taxon>Chlorophyta</taxon>
        <taxon>Mamiellophyceae</taxon>
        <taxon>Mamiellales</taxon>
        <taxon>Mamiellaceae</taxon>
        <taxon>Micromonas</taxon>
    </lineage>
</organism>
<dbReference type="Gene3D" id="3.30.420.10">
    <property type="entry name" value="Ribonuclease H-like superfamily/Ribonuclease H"/>
    <property type="match status" value="1"/>
</dbReference>
<dbReference type="SMART" id="SM00490">
    <property type="entry name" value="HELICc"/>
    <property type="match status" value="1"/>
</dbReference>
<dbReference type="NCBIfam" id="TIGR00573">
    <property type="entry name" value="dnaq"/>
    <property type="match status" value="1"/>
</dbReference>
<dbReference type="InterPro" id="IPR012337">
    <property type="entry name" value="RNaseH-like_sf"/>
</dbReference>
<evidence type="ECO:0000256" key="7">
    <source>
        <dbReference type="ARBA" id="ARBA00023204"/>
    </source>
</evidence>
<dbReference type="InterPro" id="IPR036397">
    <property type="entry name" value="RNaseH_sf"/>
</dbReference>
<dbReference type="SUPFAM" id="SSF53098">
    <property type="entry name" value="Ribonuclease H-like"/>
    <property type="match status" value="1"/>
</dbReference>
<dbReference type="GO" id="GO:0006281">
    <property type="term" value="P:DNA repair"/>
    <property type="evidence" value="ECO:0007669"/>
    <property type="project" value="UniProtKB-KW"/>
</dbReference>
<dbReference type="PROSITE" id="PS51194">
    <property type="entry name" value="HELICASE_CTER"/>
    <property type="match status" value="1"/>
</dbReference>
<dbReference type="InterPro" id="IPR047112">
    <property type="entry name" value="RecG/Mfd"/>
</dbReference>
<keyword evidence="1" id="KW-0547">Nucleotide-binding</keyword>
<evidence type="ECO:0000256" key="5">
    <source>
        <dbReference type="ARBA" id="ARBA00022840"/>
    </source>
</evidence>
<feature type="domain" description="Helicase C-terminal" evidence="10">
    <location>
        <begin position="1228"/>
        <end position="1391"/>
    </location>
</feature>
<dbReference type="InterPro" id="IPR011545">
    <property type="entry name" value="DEAD/DEAH_box_helicase_dom"/>
</dbReference>
<feature type="compositionally biased region" description="Low complexity" evidence="8">
    <location>
        <begin position="1147"/>
        <end position="1166"/>
    </location>
</feature>
<feature type="domain" description="Helicase ATP-binding" evidence="9">
    <location>
        <begin position="972"/>
        <end position="1208"/>
    </location>
</feature>
<dbReference type="EMBL" id="HBEQ01014965">
    <property type="protein sequence ID" value="CAD8526610.1"/>
    <property type="molecule type" value="Transcribed_RNA"/>
</dbReference>
<feature type="region of interest" description="Disordered" evidence="8">
    <location>
        <begin position="1104"/>
        <end position="1173"/>
    </location>
</feature>
<feature type="region of interest" description="Disordered" evidence="8">
    <location>
        <begin position="515"/>
        <end position="599"/>
    </location>
</feature>
<evidence type="ECO:0000256" key="8">
    <source>
        <dbReference type="SAM" id="MobiDB-lite"/>
    </source>
</evidence>
<keyword evidence="5" id="KW-0067">ATP-binding</keyword>
<reference evidence="11" key="1">
    <citation type="submission" date="2021-01" db="EMBL/GenBank/DDBJ databases">
        <authorList>
            <person name="Corre E."/>
            <person name="Pelletier E."/>
            <person name="Niang G."/>
            <person name="Scheremetjew M."/>
            <person name="Finn R."/>
            <person name="Kale V."/>
            <person name="Holt S."/>
            <person name="Cochrane G."/>
            <person name="Meng A."/>
            <person name="Brown T."/>
            <person name="Cohen L."/>
        </authorList>
    </citation>
    <scope>NUCLEOTIDE SEQUENCE</scope>
    <source>
        <strain evidence="11">CCMP1723</strain>
    </source>
</reference>
<dbReference type="SUPFAM" id="SSF52540">
    <property type="entry name" value="P-loop containing nucleoside triphosphate hydrolases"/>
    <property type="match status" value="1"/>
</dbReference>
<accession>A0A7S0IMT4</accession>
<dbReference type="InterPro" id="IPR027417">
    <property type="entry name" value="P-loop_NTPase"/>
</dbReference>
<dbReference type="SMART" id="SM00487">
    <property type="entry name" value="DEXDc"/>
    <property type="match status" value="1"/>
</dbReference>
<keyword evidence="3" id="KW-0378">Hydrolase</keyword>
<keyword evidence="2" id="KW-0227">DNA damage</keyword>
<dbReference type="PROSITE" id="PS51192">
    <property type="entry name" value="HELICASE_ATP_BIND_1"/>
    <property type="match status" value="1"/>
</dbReference>
<evidence type="ECO:0008006" key="12">
    <source>
        <dbReference type="Google" id="ProtNLM"/>
    </source>
</evidence>
<keyword evidence="4" id="KW-0347">Helicase</keyword>
<feature type="region of interest" description="Disordered" evidence="8">
    <location>
        <begin position="185"/>
        <end position="262"/>
    </location>
</feature>
<name>A0A7S0IMT4_MICPS</name>
<keyword evidence="6" id="KW-0238">DNA-binding</keyword>
<evidence type="ECO:0000256" key="3">
    <source>
        <dbReference type="ARBA" id="ARBA00022801"/>
    </source>
</evidence>
<protein>
    <recommendedName>
        <fullName evidence="12">DNA helicase</fullName>
    </recommendedName>
</protein>
<evidence type="ECO:0000259" key="10">
    <source>
        <dbReference type="PROSITE" id="PS51194"/>
    </source>
</evidence>
<dbReference type="GO" id="GO:0003677">
    <property type="term" value="F:DNA binding"/>
    <property type="evidence" value="ECO:0007669"/>
    <property type="project" value="UniProtKB-KW"/>
</dbReference>
<sequence>MSGRATIRAEVGSMHIVHRASRAAASAARAVSRVSSLERCSVAVIPTTATTSALGAGTGPVPLPLLGAATRRRRWLAVPANAASPQHAASANANDNHATASSSLASQLRAGLDYELRNGCPNARGKQYDDFQQFLLSHLGRLDAACGVSGEGELAAELAAIAQDARRYAAMDAEHRDGLLRRLGSTLHHSQQRRRAIVSQPRATEAPRPWRPPTRDAREPKQHRRAAMDGLLTRKTAMDGRSDGNPEGSLDLGGGRLDLKPPDVIVPASAARSQQQQQQQREQREEVPCVVVFDLETTGLNKDRNRIIEIAAANVSDPTHRPMSTLVNPGRFAVPPPVVALTGITNAMVSAPAVPSFQRAAELFQEYIDEARRRCGGASVLLAAHNARQFDAGFLQAEYRRLGRELPEDWRFVDTLPLARKTLAKEAVPGGSYKLESLAAHFGVDTAGASAHRAEADARMLGDVLQRLVGCSLENTAGTSIATDDVENSELAEALRAMKTYSFSMGDPAKNSLRRQMAAGSASGFGDALKSHRGNGAPRWSSQQQQQQQQSTPLGFGATSIVTSDGEDIDVESSANIPESELDDLTYSDDGDEEDDSSTRAEAFFAREEKELERASASGKPEKRPFWIQADPINGFVPETMDFARMVEADEQAAAASAAGAGDADRSELYALHAKLRTDYGSWEEIPVDTLKDHGVSAQTVNKLRKAGVLTVEQTLRCYPRKYQEFARFHAGMQAGTAVLVTGRVVSYLKAPYSRKGWGKTPSTLLIECDDGEGNTEQFELKLWEYVQKETEAGLTPGAPVAVRGALSTRTGRGHLTLDKAQLAAGVNPDAEVDVVTTYPKKHDIAPDRWHEVQTAAVKALKDHIPADPMTVSLGTESSVLPELQLISHVDAMQFIHAPATVDQVVAARERLAFEELVLLQVSLLQERNRAQRSGGEGVSIVSTSMCDELRGVLDFSLTRGQETALEEILQDMSGTTPMLRLLQGDVGCGKTIVAALGLLAAVGNGHQGAFMAPTEVLATQHATTLENVFSRLENPPRVVLLTGSTPKKERDAALRLIESGEGHVVVGTHSLISDDVVFKSLGLAVVDEQHRFGVEQRAALAGKGPVGGKVRRKDLATVAGPSEKEGWENRKRADEKEADGDESDRAAWAAAGDNAPAATGSTETTESIDDDDMVEWRHAPHVLAMSATPIPRTLAMCKHGEMALSSIDEKPAGRLPIYTKLLIGPDGIDDAHRAMIEEVQTGGQCYVITPLVNASTADSFERFKSAEVEHKRLVEKFPQIKFGILHGQMNSEEKAAALKAFADGHTQVLVATSVVEVGVDVPNASVIIIEDADRHGVSTLHQLRGRVGRGSRQSKCFLLVGDEAGYPSQQRLRVLERSNNGFHIAESDLRMRGAGDLLGTRQSGSQVSLFHASVATDLFLLEAARRAAAETIARANVRGENLPAPLAIALKDRPALVDLNV</sequence>
<dbReference type="PANTHER" id="PTHR47964">
    <property type="entry name" value="ATP-DEPENDENT DNA HELICASE HOMOLOG RECG, CHLOROPLASTIC"/>
    <property type="match status" value="1"/>
</dbReference>
<dbReference type="Pfam" id="PF00929">
    <property type="entry name" value="RNase_T"/>
    <property type="match status" value="1"/>
</dbReference>
<dbReference type="InterPro" id="IPR014001">
    <property type="entry name" value="Helicase_ATP-bd"/>
</dbReference>
<proteinExistence type="predicted"/>
<evidence type="ECO:0000256" key="6">
    <source>
        <dbReference type="ARBA" id="ARBA00023125"/>
    </source>
</evidence>
<feature type="compositionally biased region" description="Acidic residues" evidence="8">
    <location>
        <begin position="580"/>
        <end position="596"/>
    </location>
</feature>
<evidence type="ECO:0000256" key="2">
    <source>
        <dbReference type="ARBA" id="ARBA00022763"/>
    </source>
</evidence>
<feature type="compositionally biased region" description="Basic and acidic residues" evidence="8">
    <location>
        <begin position="1123"/>
        <end position="1136"/>
    </location>
</feature>
<keyword evidence="7" id="KW-0234">DNA repair</keyword>
<gene>
    <name evidence="11" type="ORF">MCOM1403_LOCUS12069</name>
</gene>
<dbReference type="InterPro" id="IPR001650">
    <property type="entry name" value="Helicase_C-like"/>
</dbReference>
<dbReference type="Pfam" id="PF00271">
    <property type="entry name" value="Helicase_C"/>
    <property type="match status" value="1"/>
</dbReference>
<evidence type="ECO:0000259" key="9">
    <source>
        <dbReference type="PROSITE" id="PS51192"/>
    </source>
</evidence>
<dbReference type="GO" id="GO:0003887">
    <property type="term" value="F:DNA-directed DNA polymerase activity"/>
    <property type="evidence" value="ECO:0007669"/>
    <property type="project" value="InterPro"/>
</dbReference>
<evidence type="ECO:0000256" key="1">
    <source>
        <dbReference type="ARBA" id="ARBA00022741"/>
    </source>
</evidence>
<dbReference type="GO" id="GO:0005524">
    <property type="term" value="F:ATP binding"/>
    <property type="evidence" value="ECO:0007669"/>
    <property type="project" value="UniProtKB-KW"/>
</dbReference>
<dbReference type="InterPro" id="IPR045562">
    <property type="entry name" value="RecG_dom3_C"/>
</dbReference>
<evidence type="ECO:0000313" key="11">
    <source>
        <dbReference type="EMBL" id="CAD8526610.1"/>
    </source>
</evidence>
<dbReference type="Gene3D" id="3.40.50.300">
    <property type="entry name" value="P-loop containing nucleotide triphosphate hydrolases"/>
    <property type="match status" value="2"/>
</dbReference>
<dbReference type="Pfam" id="PF19833">
    <property type="entry name" value="RecG_dom3_C"/>
    <property type="match status" value="1"/>
</dbReference>
<dbReference type="PANTHER" id="PTHR47964:SF1">
    <property type="entry name" value="ATP-DEPENDENT DNA HELICASE HOMOLOG RECG, CHLOROPLASTIC"/>
    <property type="match status" value="1"/>
</dbReference>
<dbReference type="Pfam" id="PF00270">
    <property type="entry name" value="DEAD"/>
    <property type="match status" value="1"/>
</dbReference>